<dbReference type="AlphaFoldDB" id="A0AAQ3RE93"/>
<accession>A0AAQ3RE93</accession>
<protein>
    <submittedName>
        <fullName evidence="1">Uncharacterized protein</fullName>
    </submittedName>
</protein>
<proteinExistence type="predicted"/>
<sequence length="209" mass="22959">MRVWNVDVTGCRCNDSLGRFWLEGIFSFRSTQLKLQIAYGGGSVTTRNVLITEGFLSKALGPSRRLWPVGKFKIPKDLAKALTRRFSSAANQHCLPSSIGGGEVASRWLSGAFRSSSLGVKSSIKGFWLTADFLPFAPVVSIIPAVDILCCASSHVVKNVWKVPTQRVKVGCKRAELKYPTVHHFQVGKVHTLVFAMFIVSVNCLMNGE</sequence>
<gene>
    <name evidence="1" type="ORF">V8G54_035302</name>
</gene>
<organism evidence="1 2">
    <name type="scientific">Vigna mungo</name>
    <name type="common">Black gram</name>
    <name type="synonym">Phaseolus mungo</name>
    <dbReference type="NCBI Taxonomy" id="3915"/>
    <lineage>
        <taxon>Eukaryota</taxon>
        <taxon>Viridiplantae</taxon>
        <taxon>Streptophyta</taxon>
        <taxon>Embryophyta</taxon>
        <taxon>Tracheophyta</taxon>
        <taxon>Spermatophyta</taxon>
        <taxon>Magnoliopsida</taxon>
        <taxon>eudicotyledons</taxon>
        <taxon>Gunneridae</taxon>
        <taxon>Pentapetalae</taxon>
        <taxon>rosids</taxon>
        <taxon>fabids</taxon>
        <taxon>Fabales</taxon>
        <taxon>Fabaceae</taxon>
        <taxon>Papilionoideae</taxon>
        <taxon>50 kb inversion clade</taxon>
        <taxon>NPAAA clade</taxon>
        <taxon>indigoferoid/millettioid clade</taxon>
        <taxon>Phaseoleae</taxon>
        <taxon>Vigna</taxon>
    </lineage>
</organism>
<evidence type="ECO:0000313" key="1">
    <source>
        <dbReference type="EMBL" id="WVY89788.1"/>
    </source>
</evidence>
<name>A0AAQ3RE93_VIGMU</name>
<dbReference type="EMBL" id="CP144690">
    <property type="protein sequence ID" value="WVY89788.1"/>
    <property type="molecule type" value="Genomic_DNA"/>
</dbReference>
<keyword evidence="2" id="KW-1185">Reference proteome</keyword>
<dbReference type="Proteomes" id="UP001374535">
    <property type="component" value="Chromosome 11"/>
</dbReference>
<evidence type="ECO:0000313" key="2">
    <source>
        <dbReference type="Proteomes" id="UP001374535"/>
    </source>
</evidence>
<reference evidence="1 2" key="1">
    <citation type="journal article" date="2023" name="Life. Sci Alliance">
        <title>Evolutionary insights into 3D genome organization and epigenetic landscape of Vigna mungo.</title>
        <authorList>
            <person name="Junaid A."/>
            <person name="Singh B."/>
            <person name="Bhatia S."/>
        </authorList>
    </citation>
    <scope>NUCLEOTIDE SEQUENCE [LARGE SCALE GENOMIC DNA]</scope>
    <source>
        <strain evidence="1">Urdbean</strain>
    </source>
</reference>